<proteinExistence type="predicted"/>
<feature type="region of interest" description="Disordered" evidence="1">
    <location>
        <begin position="19"/>
        <end position="62"/>
    </location>
</feature>
<evidence type="ECO:0000313" key="2">
    <source>
        <dbReference type="EMBL" id="QCD42380.1"/>
    </source>
</evidence>
<evidence type="ECO:0000313" key="3">
    <source>
        <dbReference type="Proteomes" id="UP000297149"/>
    </source>
</evidence>
<gene>
    <name evidence="2" type="ORF">E7747_08830</name>
</gene>
<name>A0A4P7W4J9_9BACT</name>
<sequence length="144" mass="16418">MAKRYDNDFDADAFVENFRAKEAPPSAPLSNTDNSNSTTHEPLSSVQSNHKGRSASKFRNSALTTQTEEYRRRFIDDLTYLCPPSGCSNVRICLEFVKQIRQLQLICGNRKANLTTFINNLLRQHFDECKEAIVKLSKVYDTPP</sequence>
<dbReference type="InterPro" id="IPR021823">
    <property type="entry name" value="DUF3408"/>
</dbReference>
<dbReference type="RefSeq" id="WP_136415500.1">
    <property type="nucleotide sequence ID" value="NZ_CP039396.1"/>
</dbReference>
<protein>
    <submittedName>
        <fullName evidence="2">DUF3408 domain-containing protein</fullName>
    </submittedName>
</protein>
<dbReference type="AlphaFoldDB" id="A0A4P7W4J9"/>
<evidence type="ECO:0000256" key="1">
    <source>
        <dbReference type="SAM" id="MobiDB-lite"/>
    </source>
</evidence>
<dbReference type="EMBL" id="CP039396">
    <property type="protein sequence ID" value="QCD42380.1"/>
    <property type="molecule type" value="Genomic_DNA"/>
</dbReference>
<dbReference type="Proteomes" id="UP000297149">
    <property type="component" value="Chromosome"/>
</dbReference>
<dbReference type="Pfam" id="PF11888">
    <property type="entry name" value="DUF3408"/>
    <property type="match status" value="1"/>
</dbReference>
<feature type="compositionally biased region" description="Polar residues" evidence="1">
    <location>
        <begin position="28"/>
        <end position="49"/>
    </location>
</feature>
<accession>A0A4P7W4J9</accession>
<organism evidence="2 3">
    <name type="scientific">Duncaniella dubosii</name>
    <dbReference type="NCBI Taxonomy" id="2518971"/>
    <lineage>
        <taxon>Bacteria</taxon>
        <taxon>Pseudomonadati</taxon>
        <taxon>Bacteroidota</taxon>
        <taxon>Bacteroidia</taxon>
        <taxon>Bacteroidales</taxon>
        <taxon>Muribaculaceae</taxon>
        <taxon>Duncaniella</taxon>
    </lineage>
</organism>
<reference evidence="3" key="1">
    <citation type="submission" date="2019-02" db="EMBL/GenBank/DDBJ databases">
        <title>Isolation and identification of novel species under the genus Muribaculum.</title>
        <authorList>
            <person name="Miyake S."/>
            <person name="Ding Y."/>
            <person name="Low A."/>
            <person name="Soh M."/>
            <person name="Seedorf H."/>
        </authorList>
    </citation>
    <scope>NUCLEOTIDE SEQUENCE [LARGE SCALE GENOMIC DNA]</scope>
    <source>
        <strain evidence="3">H5</strain>
    </source>
</reference>
<keyword evidence="3" id="KW-1185">Reference proteome</keyword>
<dbReference type="KEGG" id="ddb:E7747_08830"/>